<dbReference type="AlphaFoldDB" id="A0A1M4SI68"/>
<dbReference type="Gene3D" id="3.40.470.10">
    <property type="entry name" value="Uracil-DNA glycosylase-like domain"/>
    <property type="match status" value="1"/>
</dbReference>
<dbReference type="InterPro" id="IPR047124">
    <property type="entry name" value="HI_0220.2"/>
</dbReference>
<dbReference type="Proteomes" id="UP000184245">
    <property type="component" value="Unassembled WGS sequence"/>
</dbReference>
<dbReference type="InterPro" id="IPR036895">
    <property type="entry name" value="Uracil-DNA_glycosylase-like_sf"/>
</dbReference>
<dbReference type="SMART" id="SM00986">
    <property type="entry name" value="UDG"/>
    <property type="match status" value="1"/>
</dbReference>
<dbReference type="SMART" id="SM00987">
    <property type="entry name" value="UreE_C"/>
    <property type="match status" value="1"/>
</dbReference>
<dbReference type="RefSeq" id="WP_226902863.1">
    <property type="nucleotide sequence ID" value="NZ_FQVI01000001.1"/>
</dbReference>
<sequence>MDNNMISRREAYEELLESVKACKACRDRLDPSPVIWGNIDARIMQISQAPSLKVHQTQRPFNDASGVKLRREWYQISDEMFYDPYNFYIASIGRCYPGKTPGGSDRKPPRKCADLWLGKEMELVNNELYILIGGCAAAYFFPKENFSELVFRDLEINGRQTFVLPHPSPANRRWFLKHPEFMEKRVCEVGEAVRRICRKKPASPEA</sequence>
<evidence type="ECO:0000259" key="1">
    <source>
        <dbReference type="SMART" id="SM00986"/>
    </source>
</evidence>
<evidence type="ECO:0000313" key="3">
    <source>
        <dbReference type="Proteomes" id="UP000184245"/>
    </source>
</evidence>
<organism evidence="2 3">
    <name type="scientific">Lactonifactor longoviformis DSM 17459</name>
    <dbReference type="NCBI Taxonomy" id="1122155"/>
    <lineage>
        <taxon>Bacteria</taxon>
        <taxon>Bacillati</taxon>
        <taxon>Bacillota</taxon>
        <taxon>Clostridia</taxon>
        <taxon>Eubacteriales</taxon>
        <taxon>Clostridiaceae</taxon>
        <taxon>Lactonifactor</taxon>
    </lineage>
</organism>
<dbReference type="PANTHER" id="PTHR42160">
    <property type="entry name" value="URACIL-DNA GLYCOSYLASE SUPERFAMILY PROTEIN"/>
    <property type="match status" value="1"/>
</dbReference>
<proteinExistence type="predicted"/>
<keyword evidence="3" id="KW-1185">Reference proteome</keyword>
<feature type="domain" description="Uracil-DNA glycosylase-like" evidence="1">
    <location>
        <begin position="34"/>
        <end position="187"/>
    </location>
</feature>
<dbReference type="EMBL" id="FQVI01000001">
    <property type="protein sequence ID" value="SHE31889.1"/>
    <property type="molecule type" value="Genomic_DNA"/>
</dbReference>
<name>A0A1M4SI68_9CLOT</name>
<gene>
    <name evidence="2" type="ORF">SAMN02745158_00113</name>
</gene>
<reference evidence="2 3" key="1">
    <citation type="submission" date="2016-11" db="EMBL/GenBank/DDBJ databases">
        <authorList>
            <person name="Jaros S."/>
            <person name="Januszkiewicz K."/>
            <person name="Wedrychowicz H."/>
        </authorList>
    </citation>
    <scope>NUCLEOTIDE SEQUENCE [LARGE SCALE GENOMIC DNA]</scope>
    <source>
        <strain evidence="2 3">DSM 17459</strain>
    </source>
</reference>
<accession>A0A1M4SI68</accession>
<dbReference type="Pfam" id="PF03167">
    <property type="entry name" value="UDG"/>
    <property type="match status" value="1"/>
</dbReference>
<dbReference type="InterPro" id="IPR005122">
    <property type="entry name" value="Uracil-DNA_glycosylase-like"/>
</dbReference>
<dbReference type="SUPFAM" id="SSF52141">
    <property type="entry name" value="Uracil-DNA glycosylase-like"/>
    <property type="match status" value="1"/>
</dbReference>
<dbReference type="PANTHER" id="PTHR42160:SF1">
    <property type="entry name" value="URACIL-DNA GLYCOSYLASE SUPERFAMILY PROTEIN"/>
    <property type="match status" value="1"/>
</dbReference>
<dbReference type="CDD" id="cd10033">
    <property type="entry name" value="UDG_like"/>
    <property type="match status" value="1"/>
</dbReference>
<protein>
    <submittedName>
        <fullName evidence="2">Uracil-DNA glycosylase</fullName>
    </submittedName>
</protein>
<evidence type="ECO:0000313" key="2">
    <source>
        <dbReference type="EMBL" id="SHE31889.1"/>
    </source>
</evidence>
<dbReference type="STRING" id="1122155.SAMN02745158_00113"/>